<keyword evidence="5" id="KW-1185">Reference proteome</keyword>
<dbReference type="InterPro" id="IPR036676">
    <property type="entry name" value="PurM-like_C_sf"/>
</dbReference>
<dbReference type="InterPro" id="IPR036921">
    <property type="entry name" value="PurM-like_N_sf"/>
</dbReference>
<dbReference type="Gene3D" id="3.30.1330.10">
    <property type="entry name" value="PurM-like, N-terminal domain"/>
    <property type="match status" value="1"/>
</dbReference>
<dbReference type="RefSeq" id="WP_279512606.1">
    <property type="nucleotide sequence ID" value="NZ_CP037867.1"/>
</dbReference>
<dbReference type="NCBIfam" id="TIGR02124">
    <property type="entry name" value="hypE"/>
    <property type="match status" value="1"/>
</dbReference>
<dbReference type="Gene3D" id="3.90.650.10">
    <property type="entry name" value="PurM-like C-terminal domain"/>
    <property type="match status" value="1"/>
</dbReference>
<dbReference type="PANTHER" id="PTHR30303:SF0">
    <property type="entry name" value="CARBAMOYL DEHYDRATASE HYPE"/>
    <property type="match status" value="1"/>
</dbReference>
<dbReference type="InterPro" id="IPR016188">
    <property type="entry name" value="PurM-like_N"/>
</dbReference>
<dbReference type="CDD" id="cd02197">
    <property type="entry name" value="HypE"/>
    <property type="match status" value="1"/>
</dbReference>
<feature type="domain" description="PurM-like N-terminal" evidence="2">
    <location>
        <begin position="65"/>
        <end position="182"/>
    </location>
</feature>
<accession>A0A4P6WSK1</accession>
<dbReference type="Proteomes" id="UP000293912">
    <property type="component" value="Chromosome"/>
</dbReference>
<organism evidence="4 5">
    <name type="scientific">Hydrogenophaga pseudoflava</name>
    <name type="common">Pseudomonas carboxydoflava</name>
    <dbReference type="NCBI Taxonomy" id="47421"/>
    <lineage>
        <taxon>Bacteria</taxon>
        <taxon>Pseudomonadati</taxon>
        <taxon>Pseudomonadota</taxon>
        <taxon>Betaproteobacteria</taxon>
        <taxon>Burkholderiales</taxon>
        <taxon>Comamonadaceae</taxon>
        <taxon>Hydrogenophaga</taxon>
    </lineage>
</organism>
<reference evidence="4 5" key="1">
    <citation type="submission" date="2019-03" db="EMBL/GenBank/DDBJ databases">
        <authorList>
            <person name="Sebastian G."/>
            <person name="Baumann P."/>
            <person name="Ruckert C."/>
            <person name="Kalinowski J."/>
            <person name="Nebel B."/>
            <person name="Takors R."/>
            <person name="Blombach B."/>
        </authorList>
    </citation>
    <scope>NUCLEOTIDE SEQUENCE [LARGE SCALE GENOMIC DNA]</scope>
    <source>
        <strain evidence="4 5">DSM 1084</strain>
    </source>
</reference>
<dbReference type="KEGG" id="hpse:HPF_01475"/>
<dbReference type="PANTHER" id="PTHR30303">
    <property type="entry name" value="HYDROGENASE ISOENZYMES FORMATION PROTEIN HYPE"/>
    <property type="match status" value="1"/>
</dbReference>
<protein>
    <submittedName>
        <fullName evidence="4">Hydrogenase expression/formation protein HypE</fullName>
    </submittedName>
</protein>
<dbReference type="Pfam" id="PF02769">
    <property type="entry name" value="AIRS_C"/>
    <property type="match status" value="1"/>
</dbReference>
<dbReference type="SUPFAM" id="SSF56042">
    <property type="entry name" value="PurM C-terminal domain-like"/>
    <property type="match status" value="1"/>
</dbReference>
<evidence type="ECO:0000256" key="1">
    <source>
        <dbReference type="ARBA" id="ARBA00006243"/>
    </source>
</evidence>
<gene>
    <name evidence="4" type="primary">hypE</name>
    <name evidence="4" type="ORF">HPF_01475</name>
</gene>
<feature type="domain" description="PurM-like C-terminal" evidence="3">
    <location>
        <begin position="195"/>
        <end position="347"/>
    </location>
</feature>
<evidence type="ECO:0000313" key="5">
    <source>
        <dbReference type="Proteomes" id="UP000293912"/>
    </source>
</evidence>
<proteinExistence type="inferred from homology"/>
<dbReference type="Pfam" id="PF00586">
    <property type="entry name" value="AIRS"/>
    <property type="match status" value="1"/>
</dbReference>
<dbReference type="GO" id="GO:0051604">
    <property type="term" value="P:protein maturation"/>
    <property type="evidence" value="ECO:0007669"/>
    <property type="project" value="TreeGrafter"/>
</dbReference>
<sequence>MRTEHDQAGAGEAPAPKPVKKNYIRPLDIKHGRIDMGHGAGGKAAAQLIEELFLAAFDNEFLRQGDDGAVLALPAFDPAEGRLVMATDGHVISPLFFPGGDIGCLSVHGTVNDVAMSGARPLYLSASFIIEEGFPLIDLQRIVQSMAAASREAGVPVVTGDTKVVEQGKGDGVFISTTGVGVLPPGVSISGRHARPGDVVLVSGSIGDHGVAVLSQRESLAFETTIQSDTAALHTLVAAMLAAAPGAVRVLRDPTRGGLATTLNEVARQSGVGMLLQEAAIPVKPQVDAACELLGLDPLYVANEGKLIAVVAPEAAEAVLAAMRAHPLGQDAARIGEVTTDPHHFVQMATRFGGRRVVDWLSGEQLPRIC</sequence>
<evidence type="ECO:0000313" key="4">
    <source>
        <dbReference type="EMBL" id="QBM26330.1"/>
    </source>
</evidence>
<comment type="similarity">
    <text evidence="1">Belongs to the HypE family.</text>
</comment>
<dbReference type="PIRSF" id="PIRSF005644">
    <property type="entry name" value="Hdrgns_mtr_HypE"/>
    <property type="match status" value="1"/>
</dbReference>
<dbReference type="SUPFAM" id="SSF55326">
    <property type="entry name" value="PurM N-terminal domain-like"/>
    <property type="match status" value="1"/>
</dbReference>
<dbReference type="AlphaFoldDB" id="A0A4P6WSK1"/>
<evidence type="ECO:0000259" key="3">
    <source>
        <dbReference type="Pfam" id="PF02769"/>
    </source>
</evidence>
<dbReference type="EMBL" id="CP037867">
    <property type="protein sequence ID" value="QBM26330.1"/>
    <property type="molecule type" value="Genomic_DNA"/>
</dbReference>
<evidence type="ECO:0000259" key="2">
    <source>
        <dbReference type="Pfam" id="PF00586"/>
    </source>
</evidence>
<dbReference type="InterPro" id="IPR010918">
    <property type="entry name" value="PurM-like_C_dom"/>
</dbReference>
<name>A0A4P6WSK1_HYDPS</name>
<dbReference type="InterPro" id="IPR011854">
    <property type="entry name" value="HypE"/>
</dbReference>